<protein>
    <submittedName>
        <fullName evidence="2">Uncharacterized protein</fullName>
    </submittedName>
</protein>
<feature type="coiled-coil region" evidence="1">
    <location>
        <begin position="2"/>
        <end position="29"/>
    </location>
</feature>
<evidence type="ECO:0000256" key="1">
    <source>
        <dbReference type="SAM" id="Coils"/>
    </source>
</evidence>
<gene>
    <name evidence="2" type="ORF">TM448A07775_0009</name>
</gene>
<evidence type="ECO:0000313" key="2">
    <source>
        <dbReference type="EMBL" id="QJA55242.1"/>
    </source>
</evidence>
<sequence>MIGKTNSDIATLQRSIEFLEKRISDLESLHECACPSEEDQKSTLGWHCPLHGTIRIVNTGPFGLITDKTGGHQGLK</sequence>
<reference evidence="2" key="1">
    <citation type="submission" date="2020-03" db="EMBL/GenBank/DDBJ databases">
        <title>The deep terrestrial virosphere.</title>
        <authorList>
            <person name="Holmfeldt K."/>
            <person name="Nilsson E."/>
            <person name="Simone D."/>
            <person name="Lopez-Fernandez M."/>
            <person name="Wu X."/>
            <person name="de Brujin I."/>
            <person name="Lundin D."/>
            <person name="Andersson A."/>
            <person name="Bertilsson S."/>
            <person name="Dopson M."/>
        </authorList>
    </citation>
    <scope>NUCLEOTIDE SEQUENCE</scope>
    <source>
        <strain evidence="2">TM448A07775</strain>
    </source>
</reference>
<keyword evidence="1" id="KW-0175">Coiled coil</keyword>
<dbReference type="AlphaFoldDB" id="A0A6H2A680"/>
<organism evidence="2">
    <name type="scientific">viral metagenome</name>
    <dbReference type="NCBI Taxonomy" id="1070528"/>
    <lineage>
        <taxon>unclassified sequences</taxon>
        <taxon>metagenomes</taxon>
        <taxon>organismal metagenomes</taxon>
    </lineage>
</organism>
<dbReference type="EMBL" id="MT144580">
    <property type="protein sequence ID" value="QJA55242.1"/>
    <property type="molecule type" value="Genomic_DNA"/>
</dbReference>
<name>A0A6H2A680_9ZZZZ</name>
<proteinExistence type="predicted"/>
<accession>A0A6H2A680</accession>